<name>A0ACD3AM14_9AGAR</name>
<reference evidence="1 2" key="1">
    <citation type="journal article" date="2019" name="Nat. Ecol. Evol.">
        <title>Megaphylogeny resolves global patterns of mushroom evolution.</title>
        <authorList>
            <person name="Varga T."/>
            <person name="Krizsan K."/>
            <person name="Foldi C."/>
            <person name="Dima B."/>
            <person name="Sanchez-Garcia M."/>
            <person name="Sanchez-Ramirez S."/>
            <person name="Szollosi G.J."/>
            <person name="Szarkandi J.G."/>
            <person name="Papp V."/>
            <person name="Albert L."/>
            <person name="Andreopoulos W."/>
            <person name="Angelini C."/>
            <person name="Antonin V."/>
            <person name="Barry K.W."/>
            <person name="Bougher N.L."/>
            <person name="Buchanan P."/>
            <person name="Buyck B."/>
            <person name="Bense V."/>
            <person name="Catcheside P."/>
            <person name="Chovatia M."/>
            <person name="Cooper J."/>
            <person name="Damon W."/>
            <person name="Desjardin D."/>
            <person name="Finy P."/>
            <person name="Geml J."/>
            <person name="Haridas S."/>
            <person name="Hughes K."/>
            <person name="Justo A."/>
            <person name="Karasinski D."/>
            <person name="Kautmanova I."/>
            <person name="Kiss B."/>
            <person name="Kocsube S."/>
            <person name="Kotiranta H."/>
            <person name="LaButti K.M."/>
            <person name="Lechner B.E."/>
            <person name="Liimatainen K."/>
            <person name="Lipzen A."/>
            <person name="Lukacs Z."/>
            <person name="Mihaltcheva S."/>
            <person name="Morgado L.N."/>
            <person name="Niskanen T."/>
            <person name="Noordeloos M.E."/>
            <person name="Ohm R.A."/>
            <person name="Ortiz-Santana B."/>
            <person name="Ovrebo C."/>
            <person name="Racz N."/>
            <person name="Riley R."/>
            <person name="Savchenko A."/>
            <person name="Shiryaev A."/>
            <person name="Soop K."/>
            <person name="Spirin V."/>
            <person name="Szebenyi C."/>
            <person name="Tomsovsky M."/>
            <person name="Tulloss R.E."/>
            <person name="Uehling J."/>
            <person name="Grigoriev I.V."/>
            <person name="Vagvolgyi C."/>
            <person name="Papp T."/>
            <person name="Martin F.M."/>
            <person name="Miettinen O."/>
            <person name="Hibbett D.S."/>
            <person name="Nagy L.G."/>
        </authorList>
    </citation>
    <scope>NUCLEOTIDE SEQUENCE [LARGE SCALE GENOMIC DNA]</scope>
    <source>
        <strain evidence="1 2">NL-1719</strain>
    </source>
</reference>
<sequence length="931" mass="105216">MFYDLPPLSPVEDDIENLLKHPFVPDIYSKFFVPKLVEKPQDPILEALKLASTNKSQWARKGKARVTISQDAPEEIHIPRNPPLADIWTAATRERGPESQVLSWDDLRPSYKPTLSTGFLSEQDDLVFAAARQIVQTRVQIPGTEVVYVTQAELLAAFRMTVLGTSSLFHVWDAKQERFVQNGAKEGKAVCLLIDGKDEVASNSVISRFLSIGTLMRRLEILSNSLRKRPPTEGPSVYAFAHALSVIRAYLLNALSRLQSPTILKPITSSSLTQVWVEHALYEEILVAISDLYGRGIDVSPRDYADLDTTAIPLLDRIYSHLNQHIERQSPRIILALFAFTLTITSQGYLQQVSRSVAYGGDPIRKTSRVVGEKPDPYAIKVNEETASTAESDEFPDFFPSELVDVLPPARKSLSLLRAAQPDHPLLKSSPNHPPITWYWTEAQIQSAWTYQIYPSTNIQIQPGGDSSERYKPEILDFQVFDQEPGSHLTTSVVQSSTALVLEEFIATFPNGLPSITPTLPHLTSLILSRLVHHASSLSNALLSLLLQSTGTLNIRAHLELLRSYFLLTSQSFKSHKLDFDEKPTNVLVAQKKTQAFEHGPWAVGLSTPLLHRESWPPADSELTYLLRTVIVDSLEKGDFLGRGKAVPKVLEEAEYRLGFATRPNTELWNDPFVMEAMDFLLMDYKPPPPIDELITSDEMSKYSRIFAFLLRLTRIEHAVQVLYRMTRDIQNPLFPTLNASRKRLHHFRFISHQLVSSLSRYISDTVVAGNFDPFLERLSIKAPALLHDGRPSGFADVFEVARDHSAMLDDILAACLLRSSQKKTREILHVTLKHILEFTIVMGELYRGRIKENEAALRMDELYHAVRSQMRKLVQTLKSQVDRIGSSSYEIRSIPDNRIRQPVGGYEAMHYFLVRLDVSDWWADSRTSNL</sequence>
<evidence type="ECO:0000313" key="2">
    <source>
        <dbReference type="Proteomes" id="UP000308600"/>
    </source>
</evidence>
<dbReference type="Proteomes" id="UP000308600">
    <property type="component" value="Unassembled WGS sequence"/>
</dbReference>
<gene>
    <name evidence="1" type="ORF">BDN72DRAFT_871511</name>
</gene>
<proteinExistence type="predicted"/>
<organism evidence="1 2">
    <name type="scientific">Pluteus cervinus</name>
    <dbReference type="NCBI Taxonomy" id="181527"/>
    <lineage>
        <taxon>Eukaryota</taxon>
        <taxon>Fungi</taxon>
        <taxon>Dikarya</taxon>
        <taxon>Basidiomycota</taxon>
        <taxon>Agaricomycotina</taxon>
        <taxon>Agaricomycetes</taxon>
        <taxon>Agaricomycetidae</taxon>
        <taxon>Agaricales</taxon>
        <taxon>Pluteineae</taxon>
        <taxon>Pluteaceae</taxon>
        <taxon>Pluteus</taxon>
    </lineage>
</organism>
<accession>A0ACD3AM14</accession>
<protein>
    <submittedName>
        <fullName evidence="1">Gamma-tubulin complex, DGRIP91/SPC98 component protein</fullName>
    </submittedName>
</protein>
<keyword evidence="2" id="KW-1185">Reference proteome</keyword>
<evidence type="ECO:0000313" key="1">
    <source>
        <dbReference type="EMBL" id="TFK66542.1"/>
    </source>
</evidence>
<dbReference type="EMBL" id="ML208402">
    <property type="protein sequence ID" value="TFK66542.1"/>
    <property type="molecule type" value="Genomic_DNA"/>
</dbReference>